<name>A0A9D4J882_DREPO</name>
<reference evidence="1" key="1">
    <citation type="journal article" date="2019" name="bioRxiv">
        <title>The Genome of the Zebra Mussel, Dreissena polymorpha: A Resource for Invasive Species Research.</title>
        <authorList>
            <person name="McCartney M.A."/>
            <person name="Auch B."/>
            <person name="Kono T."/>
            <person name="Mallez S."/>
            <person name="Zhang Y."/>
            <person name="Obille A."/>
            <person name="Becker A."/>
            <person name="Abrahante J.E."/>
            <person name="Garbe J."/>
            <person name="Badalamenti J.P."/>
            <person name="Herman A."/>
            <person name="Mangelson H."/>
            <person name="Liachko I."/>
            <person name="Sullivan S."/>
            <person name="Sone E.D."/>
            <person name="Koren S."/>
            <person name="Silverstein K.A.T."/>
            <person name="Beckman K.B."/>
            <person name="Gohl D.M."/>
        </authorList>
    </citation>
    <scope>NUCLEOTIDE SEQUENCE</scope>
    <source>
        <strain evidence="1">Duluth1</strain>
        <tissue evidence="1">Whole animal</tissue>
    </source>
</reference>
<sequence length="88" mass="9754">MDRWGRYNRSPIGVTLAKTRTSGNRTCSRLLEQCMSLSTLVHFDAGPGAEYPGEFNVSAEGHVHGRRNLCSPFDELLADGLWFAPDVN</sequence>
<comment type="caution">
    <text evidence="1">The sequence shown here is derived from an EMBL/GenBank/DDBJ whole genome shotgun (WGS) entry which is preliminary data.</text>
</comment>
<organism evidence="1 2">
    <name type="scientific">Dreissena polymorpha</name>
    <name type="common">Zebra mussel</name>
    <name type="synonym">Mytilus polymorpha</name>
    <dbReference type="NCBI Taxonomy" id="45954"/>
    <lineage>
        <taxon>Eukaryota</taxon>
        <taxon>Metazoa</taxon>
        <taxon>Spiralia</taxon>
        <taxon>Lophotrochozoa</taxon>
        <taxon>Mollusca</taxon>
        <taxon>Bivalvia</taxon>
        <taxon>Autobranchia</taxon>
        <taxon>Heteroconchia</taxon>
        <taxon>Euheterodonta</taxon>
        <taxon>Imparidentia</taxon>
        <taxon>Neoheterodontei</taxon>
        <taxon>Myida</taxon>
        <taxon>Dreissenoidea</taxon>
        <taxon>Dreissenidae</taxon>
        <taxon>Dreissena</taxon>
    </lineage>
</organism>
<dbReference type="EMBL" id="JAIWYP010000006">
    <property type="protein sequence ID" value="KAH3803466.1"/>
    <property type="molecule type" value="Genomic_DNA"/>
</dbReference>
<evidence type="ECO:0000313" key="1">
    <source>
        <dbReference type="EMBL" id="KAH3803466.1"/>
    </source>
</evidence>
<accession>A0A9D4J882</accession>
<gene>
    <name evidence="1" type="ORF">DPMN_131727</name>
</gene>
<protein>
    <submittedName>
        <fullName evidence="1">Uncharacterized protein</fullName>
    </submittedName>
</protein>
<keyword evidence="2" id="KW-1185">Reference proteome</keyword>
<dbReference type="Proteomes" id="UP000828390">
    <property type="component" value="Unassembled WGS sequence"/>
</dbReference>
<reference evidence="1" key="2">
    <citation type="submission" date="2020-11" db="EMBL/GenBank/DDBJ databases">
        <authorList>
            <person name="McCartney M.A."/>
            <person name="Auch B."/>
            <person name="Kono T."/>
            <person name="Mallez S."/>
            <person name="Becker A."/>
            <person name="Gohl D.M."/>
            <person name="Silverstein K.A.T."/>
            <person name="Koren S."/>
            <person name="Bechman K.B."/>
            <person name="Herman A."/>
            <person name="Abrahante J.E."/>
            <person name="Garbe J."/>
        </authorList>
    </citation>
    <scope>NUCLEOTIDE SEQUENCE</scope>
    <source>
        <strain evidence="1">Duluth1</strain>
        <tissue evidence="1">Whole animal</tissue>
    </source>
</reference>
<proteinExistence type="predicted"/>
<dbReference type="AlphaFoldDB" id="A0A9D4J882"/>
<evidence type="ECO:0000313" key="2">
    <source>
        <dbReference type="Proteomes" id="UP000828390"/>
    </source>
</evidence>